<feature type="transmembrane region" description="Helical" evidence="6">
    <location>
        <begin position="179"/>
        <end position="203"/>
    </location>
</feature>
<evidence type="ECO:0000313" key="9">
    <source>
        <dbReference type="Proteomes" id="UP001557470"/>
    </source>
</evidence>
<dbReference type="PROSITE" id="PS00217">
    <property type="entry name" value="SUGAR_TRANSPORT_2"/>
    <property type="match status" value="1"/>
</dbReference>
<feature type="transmembrane region" description="Helical" evidence="6">
    <location>
        <begin position="424"/>
        <end position="446"/>
    </location>
</feature>
<feature type="transmembrane region" description="Helical" evidence="6">
    <location>
        <begin position="453"/>
        <end position="475"/>
    </location>
</feature>
<protein>
    <recommendedName>
        <fullName evidence="7">Major facilitator superfamily (MFS) profile domain-containing protein</fullName>
    </recommendedName>
</protein>
<evidence type="ECO:0000313" key="8">
    <source>
        <dbReference type="EMBL" id="KAL0977800.1"/>
    </source>
</evidence>
<keyword evidence="5" id="KW-0813">Transport</keyword>
<evidence type="ECO:0000256" key="1">
    <source>
        <dbReference type="ARBA" id="ARBA00004141"/>
    </source>
</evidence>
<dbReference type="InterPro" id="IPR020846">
    <property type="entry name" value="MFS_dom"/>
</dbReference>
<dbReference type="NCBIfam" id="TIGR00879">
    <property type="entry name" value="SP"/>
    <property type="match status" value="1"/>
</dbReference>
<comment type="subcellular location">
    <subcellularLocation>
        <location evidence="1">Membrane</location>
        <topology evidence="1">Multi-pass membrane protein</topology>
    </subcellularLocation>
</comment>
<feature type="domain" description="Major facilitator superfamily (MFS) profile" evidence="7">
    <location>
        <begin position="131"/>
        <end position="574"/>
    </location>
</feature>
<name>A0ABD0WRT1_UMBPY</name>
<keyword evidence="4 6" id="KW-0472">Membrane</keyword>
<evidence type="ECO:0000256" key="3">
    <source>
        <dbReference type="ARBA" id="ARBA00022989"/>
    </source>
</evidence>
<sequence>MRQSCLSPPFTQVISQTQLYKRTRGLGARFKDTPLKTILEVISGKDQRGADAAESREHSPLNLVNCSNGTTAERRCEEGLSITSGELYHKICITEPEATALRSLQEMLQCVKNHKATEKPPRITACLVSAAFFGALGSSYLYGYSLSVVNAPAQYIKTFYNKTWLERYGEPITADMVTVLWSITVSIFAIGGLVGALCVTLLMKVLGRKGTLLLNNSFAVLSALLLALGEKAGSFEMLIIGRFIMGVDSGISLSALPMYLGEIAPRQVRGSIGQFNSVLICLGVFSGQVLGLPELLGQESRWNFLFAFQALPAVLQLCVLPFLPESPRFLLMERRDQAGAQKAFRAFLGKEDVSKELEEVHAESRAQNNIRTVSITELLTNPAVRWQVITIVVTMACYQLCGLNAIWYYTNGILRDSGFADNVIPYIVLTTGGIETLAAIVSGLVIERVGRRPLLIFGFSAMAFFFGLLTVLLNFQDNNSWMPYLSFICILIVIASFCSGPGGIPFILTGELFEQSYRPAAFMIAGVVNWLANFAVGLLFPFIQESLGTYAFLVFVVVCVLAAIYLYLVLPETKNKTFVEISQSFAKMNKIPLPDKEMENVLAIEPCSYKGEANGRVIIVKIESSL</sequence>
<proteinExistence type="inferred from homology"/>
<keyword evidence="9" id="KW-1185">Reference proteome</keyword>
<comment type="caution">
    <text evidence="8">The sequence shown here is derived from an EMBL/GenBank/DDBJ whole genome shotgun (WGS) entry which is preliminary data.</text>
</comment>
<dbReference type="InterPro" id="IPR003663">
    <property type="entry name" value="Sugar/inositol_transpt"/>
</dbReference>
<feature type="transmembrane region" description="Helical" evidence="6">
    <location>
        <begin position="272"/>
        <end position="292"/>
    </location>
</feature>
<dbReference type="Proteomes" id="UP001557470">
    <property type="component" value="Unassembled WGS sequence"/>
</dbReference>
<feature type="transmembrane region" description="Helical" evidence="6">
    <location>
        <begin position="520"/>
        <end position="543"/>
    </location>
</feature>
<dbReference type="PROSITE" id="PS50850">
    <property type="entry name" value="MFS"/>
    <property type="match status" value="1"/>
</dbReference>
<dbReference type="EMBL" id="JAGEUA010000005">
    <property type="protein sequence ID" value="KAL0977800.1"/>
    <property type="molecule type" value="Genomic_DNA"/>
</dbReference>
<dbReference type="InterPro" id="IPR005829">
    <property type="entry name" value="Sugar_transporter_CS"/>
</dbReference>
<dbReference type="AlphaFoldDB" id="A0ABD0WRT1"/>
<accession>A0ABD0WRT1</accession>
<dbReference type="InterPro" id="IPR045263">
    <property type="entry name" value="GLUT"/>
</dbReference>
<keyword evidence="3 6" id="KW-1133">Transmembrane helix</keyword>
<feature type="transmembrane region" description="Helical" evidence="6">
    <location>
        <begin position="123"/>
        <end position="142"/>
    </location>
</feature>
<dbReference type="InterPro" id="IPR005828">
    <property type="entry name" value="MFS_sugar_transport-like"/>
</dbReference>
<evidence type="ECO:0000256" key="4">
    <source>
        <dbReference type="ARBA" id="ARBA00023136"/>
    </source>
</evidence>
<keyword evidence="2 6" id="KW-0812">Transmembrane</keyword>
<comment type="similarity">
    <text evidence="5">Belongs to the major facilitator superfamily. Sugar transporter (TC 2.A.1.1) family.</text>
</comment>
<feature type="transmembrane region" description="Helical" evidence="6">
    <location>
        <begin position="240"/>
        <end position="260"/>
    </location>
</feature>
<evidence type="ECO:0000259" key="7">
    <source>
        <dbReference type="PROSITE" id="PS50850"/>
    </source>
</evidence>
<dbReference type="GO" id="GO:0055056">
    <property type="term" value="F:D-glucose transmembrane transporter activity"/>
    <property type="evidence" value="ECO:0007669"/>
    <property type="project" value="UniProtKB-ARBA"/>
</dbReference>
<gene>
    <name evidence="8" type="ORF">UPYG_G00161320</name>
</gene>
<evidence type="ECO:0000256" key="6">
    <source>
        <dbReference type="SAM" id="Phobius"/>
    </source>
</evidence>
<evidence type="ECO:0000256" key="2">
    <source>
        <dbReference type="ARBA" id="ARBA00022692"/>
    </source>
</evidence>
<dbReference type="FunFam" id="1.20.1250.20:FF:000029">
    <property type="entry name" value="solute carrier family 2, facilitated glucose transporter member 4"/>
    <property type="match status" value="1"/>
</dbReference>
<evidence type="ECO:0000256" key="5">
    <source>
        <dbReference type="RuleBase" id="RU003346"/>
    </source>
</evidence>
<dbReference type="InterPro" id="IPR036259">
    <property type="entry name" value="MFS_trans_sf"/>
</dbReference>
<dbReference type="SUPFAM" id="SSF103473">
    <property type="entry name" value="MFS general substrate transporter"/>
    <property type="match status" value="1"/>
</dbReference>
<dbReference type="PANTHER" id="PTHR23503:SF35">
    <property type="entry name" value="SOLUTE CARRIER FAMILY 2, FACILITATED GLUCOSE TRANSPORTER MEMBER 9"/>
    <property type="match status" value="1"/>
</dbReference>
<organism evidence="8 9">
    <name type="scientific">Umbra pygmaea</name>
    <name type="common">Eastern mudminnow</name>
    <dbReference type="NCBI Taxonomy" id="75934"/>
    <lineage>
        <taxon>Eukaryota</taxon>
        <taxon>Metazoa</taxon>
        <taxon>Chordata</taxon>
        <taxon>Craniata</taxon>
        <taxon>Vertebrata</taxon>
        <taxon>Euteleostomi</taxon>
        <taxon>Actinopterygii</taxon>
        <taxon>Neopterygii</taxon>
        <taxon>Teleostei</taxon>
        <taxon>Protacanthopterygii</taxon>
        <taxon>Esociformes</taxon>
        <taxon>Umbridae</taxon>
        <taxon>Umbra</taxon>
    </lineage>
</organism>
<dbReference type="PANTHER" id="PTHR23503">
    <property type="entry name" value="SOLUTE CARRIER FAMILY 2"/>
    <property type="match status" value="1"/>
</dbReference>
<dbReference type="PRINTS" id="PR00171">
    <property type="entry name" value="SUGRTRNSPORT"/>
</dbReference>
<dbReference type="PROSITE" id="PS00216">
    <property type="entry name" value="SUGAR_TRANSPORT_1"/>
    <property type="match status" value="1"/>
</dbReference>
<feature type="transmembrane region" description="Helical" evidence="6">
    <location>
        <begin position="210"/>
        <end position="228"/>
    </location>
</feature>
<reference evidence="8 9" key="1">
    <citation type="submission" date="2024-06" db="EMBL/GenBank/DDBJ databases">
        <authorList>
            <person name="Pan Q."/>
            <person name="Wen M."/>
            <person name="Jouanno E."/>
            <person name="Zahm M."/>
            <person name="Klopp C."/>
            <person name="Cabau C."/>
            <person name="Louis A."/>
            <person name="Berthelot C."/>
            <person name="Parey E."/>
            <person name="Roest Crollius H."/>
            <person name="Montfort J."/>
            <person name="Robinson-Rechavi M."/>
            <person name="Bouchez O."/>
            <person name="Lampietro C."/>
            <person name="Lopez Roques C."/>
            <person name="Donnadieu C."/>
            <person name="Postlethwait J."/>
            <person name="Bobe J."/>
            <person name="Verreycken H."/>
            <person name="Guiguen Y."/>
        </authorList>
    </citation>
    <scope>NUCLEOTIDE SEQUENCE [LARGE SCALE GENOMIC DNA]</scope>
    <source>
        <strain evidence="8">Up_M1</strain>
        <tissue evidence="8">Testis</tissue>
    </source>
</reference>
<dbReference type="GO" id="GO:0016020">
    <property type="term" value="C:membrane"/>
    <property type="evidence" value="ECO:0007669"/>
    <property type="project" value="UniProtKB-SubCell"/>
</dbReference>
<feature type="transmembrane region" description="Helical" evidence="6">
    <location>
        <begin position="304"/>
        <end position="323"/>
    </location>
</feature>
<dbReference type="Gene3D" id="1.20.1250.20">
    <property type="entry name" value="MFS general substrate transporter like domains"/>
    <property type="match status" value="1"/>
</dbReference>
<feature type="transmembrane region" description="Helical" evidence="6">
    <location>
        <begin position="388"/>
        <end position="409"/>
    </location>
</feature>
<feature type="transmembrane region" description="Helical" evidence="6">
    <location>
        <begin position="481"/>
        <end position="508"/>
    </location>
</feature>
<dbReference type="Pfam" id="PF00083">
    <property type="entry name" value="Sugar_tr"/>
    <property type="match status" value="1"/>
</dbReference>
<dbReference type="CDD" id="cd17432">
    <property type="entry name" value="MFS_GLUT_Class2"/>
    <property type="match status" value="1"/>
</dbReference>
<feature type="transmembrane region" description="Helical" evidence="6">
    <location>
        <begin position="549"/>
        <end position="570"/>
    </location>
</feature>